<dbReference type="AlphaFoldDB" id="A0A8K0WXY7"/>
<proteinExistence type="predicted"/>
<evidence type="ECO:0000313" key="2">
    <source>
        <dbReference type="EMBL" id="KAH7347581.1"/>
    </source>
</evidence>
<sequence length="545" mass="61161">MEIPDLSLLYTTNDQVEPAGDTFQNALHMFSSELSDDPEKLRWIHDNHVSVESVFASVEDAQSKYEGRKGDSKTREALTVLAEKIHYYRGFMDVIATYHPEYTALFWGATKFFLVGVINHQKVITRISEGLVQIANLLPMADATARLYPVPRIRKIIEAIYAYTIRFLIRALRWYQEGKFKHIIHSITRPTETRYDDILSTITTLSRSMTDAAATSSQAEQRDMHLGLLKQTKVQEALQTSLGDQDIVLRQVLAGVGSVQDQQQDTISRLEQLISGGHDEVKGHLSAILLEIVSIKSGMQAIQATSKVVLHQHLSIVQVSEVLVNIAVSQLPNPQAAQQTSLFLARKRRTRPSARGPPFWLEDKIQRWNSSVTSSLVVVDGTRKMRFHLQWYCAETISVLRESGIPVIWALKTMMPGGDYAEDGVSSIDMIKYLVSQTVLLNPTMHTEAAMSPRLHSFKEAKSDSDWINILGSVLQGLPHLYVVLDVEVLKQTSRGGLVNLTAKLSELKVETVVKIVMINYSPLFLRGTLDGNFKGDVVPAIDRW</sequence>
<name>A0A8K0WXY7_9PEZI</name>
<evidence type="ECO:0000313" key="3">
    <source>
        <dbReference type="Proteomes" id="UP000813385"/>
    </source>
</evidence>
<reference evidence="2" key="1">
    <citation type="journal article" date="2021" name="Nat. Commun.">
        <title>Genetic determinants of endophytism in the Arabidopsis root mycobiome.</title>
        <authorList>
            <person name="Mesny F."/>
            <person name="Miyauchi S."/>
            <person name="Thiergart T."/>
            <person name="Pickel B."/>
            <person name="Atanasova L."/>
            <person name="Karlsson M."/>
            <person name="Huettel B."/>
            <person name="Barry K.W."/>
            <person name="Haridas S."/>
            <person name="Chen C."/>
            <person name="Bauer D."/>
            <person name="Andreopoulos W."/>
            <person name="Pangilinan J."/>
            <person name="LaButti K."/>
            <person name="Riley R."/>
            <person name="Lipzen A."/>
            <person name="Clum A."/>
            <person name="Drula E."/>
            <person name="Henrissat B."/>
            <person name="Kohler A."/>
            <person name="Grigoriev I.V."/>
            <person name="Martin F.M."/>
            <person name="Hacquard S."/>
        </authorList>
    </citation>
    <scope>NUCLEOTIDE SEQUENCE</scope>
    <source>
        <strain evidence="2">MPI-CAGE-AT-0016</strain>
    </source>
</reference>
<evidence type="ECO:0000259" key="1">
    <source>
        <dbReference type="Pfam" id="PF24809"/>
    </source>
</evidence>
<dbReference type="InterPro" id="IPR056125">
    <property type="entry name" value="DUF7708"/>
</dbReference>
<dbReference type="Pfam" id="PF24809">
    <property type="entry name" value="DUF7708"/>
    <property type="match status" value="1"/>
</dbReference>
<dbReference type="Proteomes" id="UP000813385">
    <property type="component" value="Unassembled WGS sequence"/>
</dbReference>
<protein>
    <recommendedName>
        <fullName evidence="1">DUF7708 domain-containing protein</fullName>
    </recommendedName>
</protein>
<accession>A0A8K0WXY7</accession>
<keyword evidence="3" id="KW-1185">Reference proteome</keyword>
<gene>
    <name evidence="2" type="ORF">B0T11DRAFT_343705</name>
</gene>
<comment type="caution">
    <text evidence="2">The sequence shown here is derived from an EMBL/GenBank/DDBJ whole genome shotgun (WGS) entry which is preliminary data.</text>
</comment>
<feature type="domain" description="DUF7708" evidence="1">
    <location>
        <begin position="77"/>
        <end position="221"/>
    </location>
</feature>
<organism evidence="2 3">
    <name type="scientific">Plectosphaerella cucumerina</name>
    <dbReference type="NCBI Taxonomy" id="40658"/>
    <lineage>
        <taxon>Eukaryota</taxon>
        <taxon>Fungi</taxon>
        <taxon>Dikarya</taxon>
        <taxon>Ascomycota</taxon>
        <taxon>Pezizomycotina</taxon>
        <taxon>Sordariomycetes</taxon>
        <taxon>Hypocreomycetidae</taxon>
        <taxon>Glomerellales</taxon>
        <taxon>Plectosphaerellaceae</taxon>
        <taxon>Plectosphaerella</taxon>
    </lineage>
</organism>
<dbReference type="EMBL" id="JAGPXD010000007">
    <property type="protein sequence ID" value="KAH7347581.1"/>
    <property type="molecule type" value="Genomic_DNA"/>
</dbReference>
<dbReference type="OrthoDB" id="61900at2759"/>